<protein>
    <submittedName>
        <fullName evidence="2">Uncharacterized protein</fullName>
    </submittedName>
</protein>
<evidence type="ECO:0000313" key="3">
    <source>
        <dbReference type="Proteomes" id="UP001419268"/>
    </source>
</evidence>
<gene>
    <name evidence="2" type="ORF">Scep_004096</name>
</gene>
<evidence type="ECO:0000256" key="1">
    <source>
        <dbReference type="SAM" id="MobiDB-lite"/>
    </source>
</evidence>
<dbReference type="AlphaFoldDB" id="A0AAP0PV17"/>
<dbReference type="EMBL" id="JBBNAG010000002">
    <property type="protein sequence ID" value="KAK9157522.1"/>
    <property type="molecule type" value="Genomic_DNA"/>
</dbReference>
<reference evidence="2 3" key="1">
    <citation type="submission" date="2024-01" db="EMBL/GenBank/DDBJ databases">
        <title>Genome assemblies of Stephania.</title>
        <authorList>
            <person name="Yang L."/>
        </authorList>
    </citation>
    <scope>NUCLEOTIDE SEQUENCE [LARGE SCALE GENOMIC DNA]</scope>
    <source>
        <strain evidence="2">JXDWG</strain>
        <tissue evidence="2">Leaf</tissue>
    </source>
</reference>
<organism evidence="2 3">
    <name type="scientific">Stephania cephalantha</name>
    <dbReference type="NCBI Taxonomy" id="152367"/>
    <lineage>
        <taxon>Eukaryota</taxon>
        <taxon>Viridiplantae</taxon>
        <taxon>Streptophyta</taxon>
        <taxon>Embryophyta</taxon>
        <taxon>Tracheophyta</taxon>
        <taxon>Spermatophyta</taxon>
        <taxon>Magnoliopsida</taxon>
        <taxon>Ranunculales</taxon>
        <taxon>Menispermaceae</taxon>
        <taxon>Menispermoideae</taxon>
        <taxon>Cissampelideae</taxon>
        <taxon>Stephania</taxon>
    </lineage>
</organism>
<proteinExistence type="predicted"/>
<evidence type="ECO:0000313" key="2">
    <source>
        <dbReference type="EMBL" id="KAK9157522.1"/>
    </source>
</evidence>
<feature type="region of interest" description="Disordered" evidence="1">
    <location>
        <begin position="47"/>
        <end position="72"/>
    </location>
</feature>
<name>A0AAP0PV17_9MAGN</name>
<comment type="caution">
    <text evidence="2">The sequence shown here is derived from an EMBL/GenBank/DDBJ whole genome shotgun (WGS) entry which is preliminary data.</text>
</comment>
<keyword evidence="3" id="KW-1185">Reference proteome</keyword>
<sequence length="72" mass="8067">MGQQVSETRGFLYKALQPILNSFGGNTICRVKIHQNGNILINSIKSVKERRSSGDKDPSSSKREKEKIGDYI</sequence>
<dbReference type="Proteomes" id="UP001419268">
    <property type="component" value="Unassembled WGS sequence"/>
</dbReference>
<accession>A0AAP0PV17</accession>